<feature type="transmembrane region" description="Helical" evidence="1">
    <location>
        <begin position="54"/>
        <end position="83"/>
    </location>
</feature>
<keyword evidence="1" id="KW-0812">Transmembrane</keyword>
<dbReference type="EMBL" id="CP015910">
    <property type="protein sequence ID" value="ANN64075.1"/>
    <property type="molecule type" value="Genomic_DNA"/>
</dbReference>
<sequence>MEKENKKIMSASIISVSIFTIIIAIPLTFIIYNFKLENASFLPNTFSKYAVSFLIAFIITQLITAIIHKLILLVLTLIGVAVVKKIAEDEENKRI</sequence>
<dbReference type="Proteomes" id="UP000092328">
    <property type="component" value="Chromosome"/>
</dbReference>
<dbReference type="KEGG" id="bhd:BHYOB78_09420"/>
<keyword evidence="1" id="KW-1133">Transmembrane helix</keyword>
<dbReference type="RefSeq" id="WP_020064607.1">
    <property type="nucleotide sequence ID" value="NZ_CP015910.2"/>
</dbReference>
<evidence type="ECO:0000313" key="3">
    <source>
        <dbReference type="Proteomes" id="UP000092328"/>
    </source>
</evidence>
<feature type="transmembrane region" description="Helical" evidence="1">
    <location>
        <begin position="12"/>
        <end position="34"/>
    </location>
</feature>
<name>A0A3B6VT73_BRAHO</name>
<accession>A0A3B6VT73</accession>
<keyword evidence="1" id="KW-0472">Membrane</keyword>
<reference evidence="3" key="1">
    <citation type="journal article" date="2016" name="Genome Announc.">
        <title>Complete Genome Sequence of Brachyspira hyodysenteriae Type Strain B78 (ATCC 27164).</title>
        <authorList>
            <person name="Mirajkar N.S."/>
            <person name="Johnson T.J."/>
            <person name="Gebhart C.J."/>
        </authorList>
    </citation>
    <scope>NUCLEOTIDE SEQUENCE [LARGE SCALE GENOMIC DNA]</scope>
    <source>
        <strain evidence="3">B78</strain>
    </source>
</reference>
<organism evidence="2 3">
    <name type="scientific">Brachyspira hyodysenteriae ATCC 27164</name>
    <dbReference type="NCBI Taxonomy" id="1266923"/>
    <lineage>
        <taxon>Bacteria</taxon>
        <taxon>Pseudomonadati</taxon>
        <taxon>Spirochaetota</taxon>
        <taxon>Spirochaetia</taxon>
        <taxon>Brachyspirales</taxon>
        <taxon>Brachyspiraceae</taxon>
        <taxon>Brachyspira</taxon>
    </lineage>
</organism>
<dbReference type="OrthoDB" id="309052at2"/>
<protein>
    <submittedName>
        <fullName evidence="2">Uncharacterized protein</fullName>
    </submittedName>
</protein>
<reference evidence="3" key="2">
    <citation type="journal article" date="2017" name="Genome Announc.">
        <title>Correction for Mirajkar et al., Complete Genome Sequence of Brachyspira hyodysenteriae Type Strain B78 (ATCC 27164).</title>
        <authorList>
            <person name="Mirajkar N.S."/>
            <person name="Johnson T.J."/>
            <person name="Gebhart C.J."/>
        </authorList>
    </citation>
    <scope>NUCLEOTIDE SEQUENCE [LARGE SCALE GENOMIC DNA]</scope>
    <source>
        <strain evidence="3">B78</strain>
    </source>
</reference>
<evidence type="ECO:0000313" key="2">
    <source>
        <dbReference type="EMBL" id="ANN64075.1"/>
    </source>
</evidence>
<proteinExistence type="predicted"/>
<evidence type="ECO:0000256" key="1">
    <source>
        <dbReference type="SAM" id="Phobius"/>
    </source>
</evidence>
<dbReference type="AlphaFoldDB" id="A0A3B6VT73"/>
<keyword evidence="3" id="KW-1185">Reference proteome</keyword>
<gene>
    <name evidence="2" type="ORF">BHYOB78_09420</name>
</gene>